<protein>
    <submittedName>
        <fullName evidence="2">(Mediterranean fruit fly) hypothetical protein</fullName>
    </submittedName>
</protein>
<keyword evidence="3" id="KW-1185">Reference proteome</keyword>
<dbReference type="EMBL" id="CAJHJT010000001">
    <property type="protein sequence ID" value="CAD6992522.1"/>
    <property type="molecule type" value="Genomic_DNA"/>
</dbReference>
<evidence type="ECO:0000256" key="1">
    <source>
        <dbReference type="SAM" id="Phobius"/>
    </source>
</evidence>
<evidence type="ECO:0000313" key="2">
    <source>
        <dbReference type="EMBL" id="CAD6992522.1"/>
    </source>
</evidence>
<name>A0A811U0D5_CERCA</name>
<proteinExistence type="predicted"/>
<reference evidence="2" key="1">
    <citation type="submission" date="2020-11" db="EMBL/GenBank/DDBJ databases">
        <authorList>
            <person name="Whitehead M."/>
        </authorList>
    </citation>
    <scope>NUCLEOTIDE SEQUENCE</scope>
    <source>
        <strain evidence="2">EGII</strain>
    </source>
</reference>
<accession>A0A811U0D5</accession>
<comment type="caution">
    <text evidence="2">The sequence shown here is derived from an EMBL/GenBank/DDBJ whole genome shotgun (WGS) entry which is preliminary data.</text>
</comment>
<sequence>MLMSRNLSTRFKHRGQPSLPQHTVFAQLLLLNFFQQFDFHFFIFAVLTLTIIFIFGKNHTAAHKYILATCTFFFYNTVMLQTLQAKQEGSIVRRKMSKKPVKLHI</sequence>
<keyword evidence="1" id="KW-0472">Membrane</keyword>
<feature type="transmembrane region" description="Helical" evidence="1">
    <location>
        <begin position="37"/>
        <end position="56"/>
    </location>
</feature>
<organism evidence="2 3">
    <name type="scientific">Ceratitis capitata</name>
    <name type="common">Mediterranean fruit fly</name>
    <name type="synonym">Tephritis capitata</name>
    <dbReference type="NCBI Taxonomy" id="7213"/>
    <lineage>
        <taxon>Eukaryota</taxon>
        <taxon>Metazoa</taxon>
        <taxon>Ecdysozoa</taxon>
        <taxon>Arthropoda</taxon>
        <taxon>Hexapoda</taxon>
        <taxon>Insecta</taxon>
        <taxon>Pterygota</taxon>
        <taxon>Neoptera</taxon>
        <taxon>Endopterygota</taxon>
        <taxon>Diptera</taxon>
        <taxon>Brachycera</taxon>
        <taxon>Muscomorpha</taxon>
        <taxon>Tephritoidea</taxon>
        <taxon>Tephritidae</taxon>
        <taxon>Ceratitis</taxon>
        <taxon>Ceratitis</taxon>
    </lineage>
</organism>
<evidence type="ECO:0000313" key="3">
    <source>
        <dbReference type="Proteomes" id="UP000606786"/>
    </source>
</evidence>
<keyword evidence="1" id="KW-1133">Transmembrane helix</keyword>
<gene>
    <name evidence="2" type="ORF">CCAP1982_LOCUS1371</name>
</gene>
<dbReference type="AlphaFoldDB" id="A0A811U0D5"/>
<keyword evidence="1" id="KW-0812">Transmembrane</keyword>
<dbReference type="Proteomes" id="UP000606786">
    <property type="component" value="Unassembled WGS sequence"/>
</dbReference>